<dbReference type="Gene3D" id="1.10.10.10">
    <property type="entry name" value="Winged helix-like DNA-binding domain superfamily/Winged helix DNA-binding domain"/>
    <property type="match status" value="2"/>
</dbReference>
<protein>
    <recommendedName>
        <fullName evidence="9">DNA-directed RNA polymerase II subunit RPB4</fullName>
    </recommendedName>
    <alternativeName>
        <fullName evidence="10">DNA-directed RNA polymerase II subunit rpb4</fullName>
    </alternativeName>
</protein>
<evidence type="ECO:0000259" key="12">
    <source>
        <dbReference type="PROSITE" id="PS50090"/>
    </source>
</evidence>
<dbReference type="GO" id="GO:0003713">
    <property type="term" value="F:transcription coactivator activity"/>
    <property type="evidence" value="ECO:0007669"/>
    <property type="project" value="TreeGrafter"/>
</dbReference>
<dbReference type="CDD" id="cd02335">
    <property type="entry name" value="ZZ_ADA2"/>
    <property type="match status" value="1"/>
</dbReference>
<dbReference type="Pfam" id="PF22941">
    <property type="entry name" value="TADA2A-like_3rd"/>
    <property type="match status" value="1"/>
</dbReference>
<dbReference type="GO" id="GO:0006338">
    <property type="term" value="P:chromatin remodeling"/>
    <property type="evidence" value="ECO:0007669"/>
    <property type="project" value="TreeGrafter"/>
</dbReference>
<evidence type="ECO:0000256" key="9">
    <source>
        <dbReference type="ARBA" id="ARBA00072215"/>
    </source>
</evidence>
<dbReference type="GO" id="GO:0005654">
    <property type="term" value="C:nucleoplasm"/>
    <property type="evidence" value="ECO:0007669"/>
    <property type="project" value="UniProtKB-ARBA"/>
</dbReference>
<evidence type="ECO:0000259" key="14">
    <source>
        <dbReference type="PROSITE" id="PS50934"/>
    </source>
</evidence>
<keyword evidence="2" id="KW-0240">DNA-directed RNA polymerase</keyword>
<dbReference type="InterPro" id="IPR036388">
    <property type="entry name" value="WH-like_DNA-bd_sf"/>
</dbReference>
<evidence type="ECO:0000256" key="1">
    <source>
        <dbReference type="ARBA" id="ARBA00004123"/>
    </source>
</evidence>
<dbReference type="Pfam" id="PF00249">
    <property type="entry name" value="Myb_DNA-binding"/>
    <property type="match status" value="1"/>
</dbReference>
<dbReference type="EMBL" id="CM000364">
    <property type="protein sequence ID" value="EDX12472.1"/>
    <property type="molecule type" value="Genomic_DNA"/>
</dbReference>
<dbReference type="InterPro" id="IPR001005">
    <property type="entry name" value="SANT/Myb"/>
</dbReference>
<dbReference type="GO" id="GO:0008270">
    <property type="term" value="F:zinc ion binding"/>
    <property type="evidence" value="ECO:0007669"/>
    <property type="project" value="UniProtKB-KW"/>
</dbReference>
<dbReference type="SUPFAM" id="SSF46689">
    <property type="entry name" value="Homeodomain-like"/>
    <property type="match status" value="3"/>
</dbReference>
<dbReference type="FunFam" id="1.20.1250.40:FF:000001">
    <property type="entry name" value="DNA-directed RNA polymerase II subunit RPB4"/>
    <property type="match status" value="1"/>
</dbReference>
<evidence type="ECO:0000256" key="6">
    <source>
        <dbReference type="ARBA" id="ARBA00023163"/>
    </source>
</evidence>
<gene>
    <name evidence="15" type="primary">Dsim\GD20190</name>
    <name evidence="15" type="ORF">Dsim_GD20190</name>
</gene>
<feature type="domain" description="SWIRM" evidence="14">
    <location>
        <begin position="593"/>
        <end position="698"/>
    </location>
</feature>
<evidence type="ECO:0000256" key="3">
    <source>
        <dbReference type="ARBA" id="ARBA00022723"/>
    </source>
</evidence>
<evidence type="ECO:0000256" key="2">
    <source>
        <dbReference type="ARBA" id="ARBA00022478"/>
    </source>
</evidence>
<reference evidence="15 16" key="1">
    <citation type="journal article" date="2007" name="Nature">
        <title>Evolution of genes and genomes on the Drosophila phylogeny.</title>
        <authorList>
            <consortium name="Drosophila 12 Genomes Consortium"/>
            <person name="Clark A.G."/>
            <person name="Eisen M.B."/>
            <person name="Smith D.R."/>
            <person name="Bergman C.M."/>
            <person name="Oliver B."/>
            <person name="Markow T.A."/>
            <person name="Kaufman T.C."/>
            <person name="Kellis M."/>
            <person name="Gelbart W."/>
            <person name="Iyer V.N."/>
            <person name="Pollard D.A."/>
            <person name="Sackton T.B."/>
            <person name="Larracuente A.M."/>
            <person name="Singh N.D."/>
            <person name="Abad J.P."/>
            <person name="Abt D.N."/>
            <person name="Adryan B."/>
            <person name="Aguade M."/>
            <person name="Akashi H."/>
            <person name="Anderson W.W."/>
            <person name="Aquadro C.F."/>
            <person name="Ardell D.H."/>
            <person name="Arguello R."/>
            <person name="Artieri C.G."/>
            <person name="Barbash D.A."/>
            <person name="Barker D."/>
            <person name="Barsanti P."/>
            <person name="Batterham P."/>
            <person name="Batzoglou S."/>
            <person name="Begun D."/>
            <person name="Bhutkar A."/>
            <person name="Blanco E."/>
            <person name="Bosak S.A."/>
            <person name="Bradley R.K."/>
            <person name="Brand A.D."/>
            <person name="Brent M.R."/>
            <person name="Brooks A.N."/>
            <person name="Brown R.H."/>
            <person name="Butlin R.K."/>
            <person name="Caggese C."/>
            <person name="Calvi B.R."/>
            <person name="Bernardo de Carvalho A."/>
            <person name="Caspi A."/>
            <person name="Castrezana S."/>
            <person name="Celniker S.E."/>
            <person name="Chang J.L."/>
            <person name="Chapple C."/>
            <person name="Chatterji S."/>
            <person name="Chinwalla A."/>
            <person name="Civetta A."/>
            <person name="Clifton S.W."/>
            <person name="Comeron J.M."/>
            <person name="Costello J.C."/>
            <person name="Coyne J.A."/>
            <person name="Daub J."/>
            <person name="David R.G."/>
            <person name="Delcher A.L."/>
            <person name="Delehaunty K."/>
            <person name="Do C.B."/>
            <person name="Ebling H."/>
            <person name="Edwards K."/>
            <person name="Eickbush T."/>
            <person name="Evans J.D."/>
            <person name="Filipski A."/>
            <person name="Findeiss S."/>
            <person name="Freyhult E."/>
            <person name="Fulton L."/>
            <person name="Fulton R."/>
            <person name="Garcia A.C."/>
            <person name="Gardiner A."/>
            <person name="Garfield D.A."/>
            <person name="Garvin B.E."/>
            <person name="Gibson G."/>
            <person name="Gilbert D."/>
            <person name="Gnerre S."/>
            <person name="Godfrey J."/>
            <person name="Good R."/>
            <person name="Gotea V."/>
            <person name="Gravely B."/>
            <person name="Greenberg A.J."/>
            <person name="Griffiths-Jones S."/>
            <person name="Gross S."/>
            <person name="Guigo R."/>
            <person name="Gustafson E.A."/>
            <person name="Haerty W."/>
            <person name="Hahn M.W."/>
            <person name="Halligan D.L."/>
            <person name="Halpern A.L."/>
            <person name="Halter G.M."/>
            <person name="Han M.V."/>
            <person name="Heger A."/>
            <person name="Hillier L."/>
            <person name="Hinrichs A.S."/>
            <person name="Holmes I."/>
            <person name="Hoskins R.A."/>
            <person name="Hubisz M.J."/>
            <person name="Hultmark D."/>
            <person name="Huntley M.A."/>
            <person name="Jaffe D.B."/>
            <person name="Jagadeeshan S."/>
            <person name="Jeck W.R."/>
            <person name="Johnson J."/>
            <person name="Jones C.D."/>
            <person name="Jordan W.C."/>
            <person name="Karpen G.H."/>
            <person name="Kataoka E."/>
            <person name="Keightley P.D."/>
            <person name="Kheradpour P."/>
            <person name="Kirkness E.F."/>
            <person name="Koerich L.B."/>
            <person name="Kristiansen K."/>
            <person name="Kudrna D."/>
            <person name="Kulathinal R.J."/>
            <person name="Kumar S."/>
            <person name="Kwok R."/>
            <person name="Lander E."/>
            <person name="Langley C.H."/>
            <person name="Lapoint R."/>
            <person name="Lazzaro B.P."/>
            <person name="Lee S.J."/>
            <person name="Levesque L."/>
            <person name="Li R."/>
            <person name="Lin C.F."/>
            <person name="Lin M.F."/>
            <person name="Lindblad-Toh K."/>
            <person name="Llopart A."/>
            <person name="Long M."/>
            <person name="Low L."/>
            <person name="Lozovsky E."/>
            <person name="Lu J."/>
            <person name="Luo M."/>
            <person name="Machado C.A."/>
            <person name="Makalowski W."/>
            <person name="Marzo M."/>
            <person name="Matsuda M."/>
            <person name="Matzkin L."/>
            <person name="McAllister B."/>
            <person name="McBride C.S."/>
            <person name="McKernan B."/>
            <person name="McKernan K."/>
            <person name="Mendez-Lago M."/>
            <person name="Minx P."/>
            <person name="Mollenhauer M.U."/>
            <person name="Montooth K."/>
            <person name="Mount S.M."/>
            <person name="Mu X."/>
            <person name="Myers E."/>
            <person name="Negre B."/>
            <person name="Newfeld S."/>
            <person name="Nielsen R."/>
            <person name="Noor M.A."/>
            <person name="O'Grady P."/>
            <person name="Pachter L."/>
            <person name="Papaceit M."/>
            <person name="Parisi M.J."/>
            <person name="Parisi M."/>
            <person name="Parts L."/>
            <person name="Pedersen J.S."/>
            <person name="Pesole G."/>
            <person name="Phillippy A.M."/>
            <person name="Ponting C.P."/>
            <person name="Pop M."/>
            <person name="Porcelli D."/>
            <person name="Powell J.R."/>
            <person name="Prohaska S."/>
            <person name="Pruitt K."/>
            <person name="Puig M."/>
            <person name="Quesneville H."/>
            <person name="Ram K.R."/>
            <person name="Rand D."/>
            <person name="Rasmussen M.D."/>
            <person name="Reed L.K."/>
            <person name="Reenan R."/>
            <person name="Reily A."/>
            <person name="Remington K.A."/>
            <person name="Rieger T.T."/>
            <person name="Ritchie M.G."/>
            <person name="Robin C."/>
            <person name="Rogers Y.H."/>
            <person name="Rohde C."/>
            <person name="Rozas J."/>
            <person name="Rubenfield M.J."/>
            <person name="Ruiz A."/>
            <person name="Russo S."/>
            <person name="Salzberg S.L."/>
            <person name="Sanchez-Gracia A."/>
            <person name="Saranga D.J."/>
            <person name="Sato H."/>
            <person name="Schaeffer S.W."/>
            <person name="Schatz M.C."/>
            <person name="Schlenke T."/>
            <person name="Schwartz R."/>
            <person name="Segarra C."/>
            <person name="Singh R.S."/>
            <person name="Sirot L."/>
            <person name="Sirota M."/>
            <person name="Sisneros N.B."/>
            <person name="Smith C.D."/>
            <person name="Smith T.F."/>
            <person name="Spieth J."/>
            <person name="Stage D.E."/>
            <person name="Stark A."/>
            <person name="Stephan W."/>
            <person name="Strausberg R.L."/>
            <person name="Strempel S."/>
            <person name="Sturgill D."/>
            <person name="Sutton G."/>
            <person name="Sutton G.G."/>
            <person name="Tao W."/>
            <person name="Teichmann S."/>
            <person name="Tobari Y.N."/>
            <person name="Tomimura Y."/>
            <person name="Tsolas J.M."/>
            <person name="Valente V.L."/>
            <person name="Venter E."/>
            <person name="Venter J.C."/>
            <person name="Vicario S."/>
            <person name="Vieira F.G."/>
            <person name="Vilella A.J."/>
            <person name="Villasante A."/>
            <person name="Walenz B."/>
            <person name="Wang J."/>
            <person name="Wasserman M."/>
            <person name="Watts T."/>
            <person name="Wilson D."/>
            <person name="Wilson R.K."/>
            <person name="Wing R.A."/>
            <person name="Wolfner M.F."/>
            <person name="Wong A."/>
            <person name="Wong G.K."/>
            <person name="Wu C.I."/>
            <person name="Wu G."/>
            <person name="Yamamoto D."/>
            <person name="Yang H.P."/>
            <person name="Yang S.P."/>
            <person name="Yorke J.A."/>
            <person name="Yoshida K."/>
            <person name="Zdobnov E."/>
            <person name="Zhang P."/>
            <person name="Zhang Y."/>
            <person name="Zimin A.V."/>
            <person name="Baldwin J."/>
            <person name="Abdouelleil A."/>
            <person name="Abdulkadir J."/>
            <person name="Abebe A."/>
            <person name="Abera B."/>
            <person name="Abreu J."/>
            <person name="Acer S.C."/>
            <person name="Aftuck L."/>
            <person name="Alexander A."/>
            <person name="An P."/>
            <person name="Anderson E."/>
            <person name="Anderson S."/>
            <person name="Arachi H."/>
            <person name="Azer M."/>
            <person name="Bachantsang P."/>
            <person name="Barry A."/>
            <person name="Bayul T."/>
            <person name="Berlin A."/>
            <person name="Bessette D."/>
            <person name="Bloom T."/>
            <person name="Blye J."/>
            <person name="Boguslavskiy L."/>
            <person name="Bonnet C."/>
            <person name="Boukhgalter B."/>
            <person name="Bourzgui I."/>
            <person name="Brown A."/>
            <person name="Cahill P."/>
            <person name="Channer S."/>
            <person name="Cheshatsang Y."/>
            <person name="Chuda L."/>
            <person name="Citroen M."/>
            <person name="Collymore A."/>
            <person name="Cooke P."/>
            <person name="Costello M."/>
            <person name="D'Aco K."/>
            <person name="Daza R."/>
            <person name="De Haan G."/>
            <person name="DeGray S."/>
            <person name="DeMaso C."/>
            <person name="Dhargay N."/>
            <person name="Dooley K."/>
            <person name="Dooley E."/>
            <person name="Doricent M."/>
            <person name="Dorje P."/>
            <person name="Dorjee K."/>
            <person name="Dupes A."/>
            <person name="Elong R."/>
            <person name="Falk J."/>
            <person name="Farina A."/>
            <person name="Faro S."/>
            <person name="Ferguson D."/>
            <person name="Fisher S."/>
            <person name="Foley C.D."/>
            <person name="Franke A."/>
            <person name="Friedrich D."/>
            <person name="Gadbois L."/>
            <person name="Gearin G."/>
            <person name="Gearin C.R."/>
            <person name="Giannoukos G."/>
            <person name="Goode T."/>
            <person name="Graham J."/>
            <person name="Grandbois E."/>
            <person name="Grewal S."/>
            <person name="Gyaltsen K."/>
            <person name="Hafez N."/>
            <person name="Hagos B."/>
            <person name="Hall J."/>
            <person name="Henson C."/>
            <person name="Hollinger A."/>
            <person name="Honan T."/>
            <person name="Huard M.D."/>
            <person name="Hughes L."/>
            <person name="Hurhula B."/>
            <person name="Husby M.E."/>
            <person name="Kamat A."/>
            <person name="Kanga B."/>
            <person name="Kashin S."/>
            <person name="Khazanovich D."/>
            <person name="Kisner P."/>
            <person name="Lance K."/>
            <person name="Lara M."/>
            <person name="Lee W."/>
            <person name="Lennon N."/>
            <person name="Letendre F."/>
            <person name="LeVine R."/>
            <person name="Lipovsky A."/>
            <person name="Liu X."/>
            <person name="Liu J."/>
            <person name="Liu S."/>
            <person name="Lokyitsang T."/>
            <person name="Lokyitsang Y."/>
            <person name="Lubonja R."/>
            <person name="Lui A."/>
            <person name="MacDonald P."/>
            <person name="Magnisalis V."/>
            <person name="Maru K."/>
            <person name="Matthews C."/>
            <person name="McCusker W."/>
            <person name="McDonough S."/>
            <person name="Mehta T."/>
            <person name="Meldrim J."/>
            <person name="Meneus L."/>
            <person name="Mihai O."/>
            <person name="Mihalev A."/>
            <person name="Mihova T."/>
            <person name="Mittelman R."/>
            <person name="Mlenga V."/>
            <person name="Montmayeur A."/>
            <person name="Mulrain L."/>
            <person name="Navidi A."/>
            <person name="Naylor J."/>
            <person name="Negash T."/>
            <person name="Nguyen T."/>
            <person name="Nguyen N."/>
            <person name="Nicol R."/>
            <person name="Norbu C."/>
            <person name="Norbu N."/>
            <person name="Novod N."/>
            <person name="O'Neill B."/>
            <person name="Osman S."/>
            <person name="Markiewicz E."/>
            <person name="Oyono O.L."/>
            <person name="Patti C."/>
            <person name="Phunkhang P."/>
            <person name="Pierre F."/>
            <person name="Priest M."/>
            <person name="Raghuraman S."/>
            <person name="Rege F."/>
            <person name="Reyes R."/>
            <person name="Rise C."/>
            <person name="Rogov P."/>
            <person name="Ross K."/>
            <person name="Ryan E."/>
            <person name="Settipalli S."/>
            <person name="Shea T."/>
            <person name="Sherpa N."/>
            <person name="Shi L."/>
            <person name="Shih D."/>
            <person name="Sparrow T."/>
            <person name="Spaulding J."/>
            <person name="Stalker J."/>
            <person name="Stange-Thomann N."/>
            <person name="Stavropoulos S."/>
            <person name="Stone C."/>
            <person name="Strader C."/>
            <person name="Tesfaye S."/>
            <person name="Thomson T."/>
            <person name="Thoulutsang Y."/>
            <person name="Thoulutsang D."/>
            <person name="Topham K."/>
            <person name="Topping I."/>
            <person name="Tsamla T."/>
            <person name="Vassiliev H."/>
            <person name="Vo A."/>
            <person name="Wangchuk T."/>
            <person name="Wangdi T."/>
            <person name="Weiand M."/>
            <person name="Wilkinson J."/>
            <person name="Wilson A."/>
            <person name="Yadav S."/>
            <person name="Young G."/>
            <person name="Yu Q."/>
            <person name="Zembek L."/>
            <person name="Zhong D."/>
            <person name="Zimmer A."/>
            <person name="Zwirko Z."/>
            <person name="Jaffe D.B."/>
            <person name="Alvarez P."/>
            <person name="Brockman W."/>
            <person name="Butler J."/>
            <person name="Chin C."/>
            <person name="Gnerre S."/>
            <person name="Grabherr M."/>
            <person name="Kleber M."/>
            <person name="Mauceli E."/>
            <person name="MacCallum I."/>
        </authorList>
    </citation>
    <scope>NUCLEOTIDE SEQUENCE [LARGE SCALE GENOMIC DNA]</scope>
    <source>
        <strain evidence="16">white501</strain>
    </source>
</reference>
<dbReference type="PhylomeDB" id="B4QUH2"/>
<keyword evidence="5" id="KW-0862">Zinc</keyword>
<evidence type="ECO:0000256" key="11">
    <source>
        <dbReference type="PROSITE-ProRule" id="PRU00228"/>
    </source>
</evidence>
<proteinExistence type="inferred from homology"/>
<sequence length="782" mass="91212">MSFMNPVDMVDEDAADLQFPKVEPLGPQVKQFIHAQQDEHTRNSMVLYNPHTLHRYLEEVEEVTRDKNSSVPSATKDANRCATCRCSLAEPYIKCSECLDTLLCLQCFSRGKEAFSHRNNHAYIIVRDSIQVFAEEPHWTARDERILLKTLRTHGYGNWEAVSQALDQRHEPAEVRRHYHDCYFGGIFERLLNLQHARHSYLPERMPYVFKMRSLDPPRHDDIASMQFRLSAGYRCARGDFDTPYDTSAESLLSIMVDHRGGDDDNETPESEFEREVTEELQLGVVRAYNNRLRERQRRYKIMRQHGLIMPNRTVSWISKYVHAFSSNASCMRFLGFMQICPDPIKFDMLLESLRYCRELHSQLHKLYDLREHGVRTLSGAKLYARLSKERQQTQRYYSRLKQTDAFDWQQLVQHYESNRSGDPGPLAINSKLYVMNTRRKASPIEIGDLPGYSKLDDGERKLCSVARLIPQSYLDYKNQLVTEQAKLGYLRLADARRLIKIDVNKTQFENAETLLISEVHMLLDHRKRQNESADEEQEFSEVFMKTYAYTDSFRKFKNKETIMSARSNVQHYESNRSGDPGPLAINSKLYVMNTRRKASPIEIGDLPGYSKLDDGERKLCSVARLIPQSYLDYKNQLVTEQAKLGYLRLADARRLIKIDVNKTQFENAETLLISEVHMLLDHRKRQNESADEEQEFSEVFMKTYAYTDSFRKFKNKETIMSARSLLMQKKLHKFELAALGNLCPEAPEEAKALIPSLEGRFEDEELRQILDDIGTKRSLQY</sequence>
<evidence type="ECO:0000256" key="8">
    <source>
        <dbReference type="ARBA" id="ARBA00025724"/>
    </source>
</evidence>
<dbReference type="InterPro" id="IPR005574">
    <property type="entry name" value="Rpb4/RPC9"/>
</dbReference>
<keyword evidence="3" id="KW-0479">Metal-binding</keyword>
<dbReference type="GO" id="GO:0140672">
    <property type="term" value="C:ATAC complex"/>
    <property type="evidence" value="ECO:0007669"/>
    <property type="project" value="UniProtKB-ARBA"/>
</dbReference>
<dbReference type="STRING" id="7240.B4QUH2"/>
<evidence type="ECO:0000256" key="4">
    <source>
        <dbReference type="ARBA" id="ARBA00022771"/>
    </source>
</evidence>
<dbReference type="InterPro" id="IPR007526">
    <property type="entry name" value="SWIRM"/>
</dbReference>
<keyword evidence="4 11" id="KW-0863">Zinc-finger</keyword>
<dbReference type="Gene3D" id="1.20.1250.40">
    <property type="match status" value="1"/>
</dbReference>
<dbReference type="SMART" id="SM00657">
    <property type="entry name" value="RPOL4c"/>
    <property type="match status" value="2"/>
</dbReference>
<dbReference type="PROSITE" id="PS50934">
    <property type="entry name" value="SWIRM"/>
    <property type="match status" value="2"/>
</dbReference>
<dbReference type="PANTHER" id="PTHR12374">
    <property type="entry name" value="TRANSCRIPTIONAL ADAPTOR 2 ADA2 -RELATED"/>
    <property type="match status" value="1"/>
</dbReference>
<evidence type="ECO:0000313" key="15">
    <source>
        <dbReference type="EMBL" id="EDX12472.1"/>
    </source>
</evidence>
<name>B4QUH2_DROSI</name>
<dbReference type="PROSITE" id="PS50135">
    <property type="entry name" value="ZF_ZZ_2"/>
    <property type="match status" value="1"/>
</dbReference>
<dbReference type="FunFam" id="1.10.10.10:FF:000087">
    <property type="entry name" value="Transcriptional adapter 2"/>
    <property type="match status" value="2"/>
</dbReference>
<keyword evidence="16" id="KW-1185">Reference proteome</keyword>
<organism evidence="15 16">
    <name type="scientific">Drosophila simulans</name>
    <name type="common">Fruit fly</name>
    <dbReference type="NCBI Taxonomy" id="7240"/>
    <lineage>
        <taxon>Eukaryota</taxon>
        <taxon>Metazoa</taxon>
        <taxon>Ecdysozoa</taxon>
        <taxon>Arthropoda</taxon>
        <taxon>Hexapoda</taxon>
        <taxon>Insecta</taxon>
        <taxon>Pterygota</taxon>
        <taxon>Neoptera</taxon>
        <taxon>Endopterygota</taxon>
        <taxon>Diptera</taxon>
        <taxon>Brachycera</taxon>
        <taxon>Muscomorpha</taxon>
        <taxon>Ephydroidea</taxon>
        <taxon>Drosophilidae</taxon>
        <taxon>Drosophila</taxon>
        <taxon>Sophophora</taxon>
    </lineage>
</organism>
<dbReference type="InterPro" id="IPR038324">
    <property type="entry name" value="Rpb4/RPC9_sf"/>
</dbReference>
<accession>B4QUH2</accession>
<evidence type="ECO:0000256" key="7">
    <source>
        <dbReference type="ARBA" id="ARBA00023242"/>
    </source>
</evidence>
<dbReference type="CDD" id="cd00167">
    <property type="entry name" value="SANT"/>
    <property type="match status" value="1"/>
</dbReference>
<dbReference type="Pfam" id="PF03874">
    <property type="entry name" value="RNA_pol_Rpb4"/>
    <property type="match status" value="1"/>
</dbReference>
<dbReference type="OrthoDB" id="2186918at2759"/>
<evidence type="ECO:0000256" key="5">
    <source>
        <dbReference type="ARBA" id="ARBA00022833"/>
    </source>
</evidence>
<dbReference type="SMART" id="SM00291">
    <property type="entry name" value="ZnF_ZZ"/>
    <property type="match status" value="1"/>
</dbReference>
<dbReference type="InterPro" id="IPR041983">
    <property type="entry name" value="ADA2-like_ZZ"/>
</dbReference>
<dbReference type="GO" id="GO:0000166">
    <property type="term" value="F:nucleotide binding"/>
    <property type="evidence" value="ECO:0007669"/>
    <property type="project" value="InterPro"/>
</dbReference>
<feature type="domain" description="Myb-like" evidence="12">
    <location>
        <begin position="139"/>
        <end position="183"/>
    </location>
</feature>
<dbReference type="Proteomes" id="UP000000304">
    <property type="component" value="Chromosome 3R"/>
</dbReference>
<dbReference type="GO" id="GO:0006357">
    <property type="term" value="P:regulation of transcription by RNA polymerase II"/>
    <property type="evidence" value="ECO:0007669"/>
    <property type="project" value="TreeGrafter"/>
</dbReference>
<dbReference type="GO" id="GO:0003682">
    <property type="term" value="F:chromatin binding"/>
    <property type="evidence" value="ECO:0007669"/>
    <property type="project" value="TreeGrafter"/>
</dbReference>
<feature type="domain" description="ZZ-type" evidence="13">
    <location>
        <begin position="76"/>
        <end position="131"/>
    </location>
</feature>
<dbReference type="PANTHER" id="PTHR12374:SF20">
    <property type="entry name" value="TRANSCRIPTIONAL ADAPTER 2-ALPHA"/>
    <property type="match status" value="1"/>
</dbReference>
<dbReference type="AlphaFoldDB" id="B4QUH2"/>
<evidence type="ECO:0000256" key="10">
    <source>
        <dbReference type="ARBA" id="ARBA00073914"/>
    </source>
</evidence>
<dbReference type="InterPro" id="IPR055141">
    <property type="entry name" value="TADA2A_B-like_dom"/>
</dbReference>
<dbReference type="FunFam" id="1.10.10.60:FF:000752">
    <property type="entry name" value="Transcriptional adapter 2A"/>
    <property type="match status" value="1"/>
</dbReference>
<dbReference type="Pfam" id="PF25299">
    <property type="entry name" value="ZZ_ADA2"/>
    <property type="match status" value="1"/>
</dbReference>
<dbReference type="PROSITE" id="PS50090">
    <property type="entry name" value="MYB_LIKE"/>
    <property type="match status" value="1"/>
</dbReference>
<dbReference type="InterPro" id="IPR010997">
    <property type="entry name" value="HRDC-like_sf"/>
</dbReference>
<dbReference type="InterPro" id="IPR006590">
    <property type="entry name" value="RNA_pol_Rpb4/RPC9_core"/>
</dbReference>
<dbReference type="SUPFAM" id="SSF47819">
    <property type="entry name" value="HRDC-like"/>
    <property type="match status" value="2"/>
</dbReference>
<comment type="subcellular location">
    <subcellularLocation>
        <location evidence="1">Nucleus</location>
    </subcellularLocation>
</comment>
<dbReference type="InterPro" id="IPR009057">
    <property type="entry name" value="Homeodomain-like_sf"/>
</dbReference>
<keyword evidence="7" id="KW-0539">Nucleus</keyword>
<dbReference type="Gene3D" id="1.10.10.60">
    <property type="entry name" value="Homeodomain-like"/>
    <property type="match status" value="1"/>
</dbReference>
<dbReference type="OMA" id="RDDIRVF"/>
<feature type="domain" description="SWIRM" evidence="14">
    <location>
        <begin position="436"/>
        <end position="541"/>
    </location>
</feature>
<dbReference type="GO" id="GO:0000428">
    <property type="term" value="C:DNA-directed RNA polymerase complex"/>
    <property type="evidence" value="ECO:0007669"/>
    <property type="project" value="UniProtKB-KW"/>
</dbReference>
<evidence type="ECO:0000259" key="13">
    <source>
        <dbReference type="PROSITE" id="PS50135"/>
    </source>
</evidence>
<dbReference type="SMR" id="B4QUH2"/>
<keyword evidence="6" id="KW-0804">Transcription</keyword>
<dbReference type="HOGENOM" id="CLU_018273_2_0_1"/>
<dbReference type="InterPro" id="IPR000433">
    <property type="entry name" value="Znf_ZZ"/>
</dbReference>
<dbReference type="GO" id="GO:0006352">
    <property type="term" value="P:DNA-templated transcription initiation"/>
    <property type="evidence" value="ECO:0007669"/>
    <property type="project" value="InterPro"/>
</dbReference>
<evidence type="ECO:0000313" key="16">
    <source>
        <dbReference type="Proteomes" id="UP000000304"/>
    </source>
</evidence>
<comment type="similarity">
    <text evidence="8">Belongs to the eukaryotic RPB4 RNA polymerase subunit family.</text>
</comment>
<dbReference type="SUPFAM" id="SSF57850">
    <property type="entry name" value="RING/U-box"/>
    <property type="match status" value="1"/>
</dbReference>